<evidence type="ECO:0000313" key="4">
    <source>
        <dbReference type="EMBL" id="MFC3073501.1"/>
    </source>
</evidence>
<dbReference type="CDD" id="cd01948">
    <property type="entry name" value="EAL"/>
    <property type="match status" value="1"/>
</dbReference>
<dbReference type="EMBL" id="JBHRSP010000016">
    <property type="protein sequence ID" value="MFC3073501.1"/>
    <property type="molecule type" value="Genomic_DNA"/>
</dbReference>
<dbReference type="Gene3D" id="3.30.70.270">
    <property type="match status" value="1"/>
</dbReference>
<keyword evidence="1" id="KW-0812">Transmembrane</keyword>
<dbReference type="SUPFAM" id="SSF55073">
    <property type="entry name" value="Nucleotide cyclase"/>
    <property type="match status" value="1"/>
</dbReference>
<keyword evidence="5" id="KW-1185">Reference proteome</keyword>
<dbReference type="InterPro" id="IPR043128">
    <property type="entry name" value="Rev_trsase/Diguanyl_cyclase"/>
</dbReference>
<dbReference type="InterPro" id="IPR029787">
    <property type="entry name" value="Nucleotide_cyclase"/>
</dbReference>
<dbReference type="SMART" id="SM00052">
    <property type="entry name" value="EAL"/>
    <property type="match status" value="1"/>
</dbReference>
<evidence type="ECO:0000259" key="3">
    <source>
        <dbReference type="PROSITE" id="PS50887"/>
    </source>
</evidence>
<dbReference type="PROSITE" id="PS50883">
    <property type="entry name" value="EAL"/>
    <property type="match status" value="1"/>
</dbReference>
<dbReference type="SUPFAM" id="SSF141868">
    <property type="entry name" value="EAL domain-like"/>
    <property type="match status" value="1"/>
</dbReference>
<feature type="transmembrane region" description="Helical" evidence="1">
    <location>
        <begin position="7"/>
        <end position="29"/>
    </location>
</feature>
<keyword evidence="1" id="KW-1133">Transmembrane helix</keyword>
<reference evidence="5" key="1">
    <citation type="journal article" date="2019" name="Int. J. Syst. Evol. Microbiol.">
        <title>The Global Catalogue of Microorganisms (GCM) 10K type strain sequencing project: providing services to taxonomists for standard genome sequencing and annotation.</title>
        <authorList>
            <consortium name="The Broad Institute Genomics Platform"/>
            <consortium name="The Broad Institute Genome Sequencing Center for Infectious Disease"/>
            <person name="Wu L."/>
            <person name="Ma J."/>
        </authorList>
    </citation>
    <scope>NUCLEOTIDE SEQUENCE [LARGE SCALE GENOMIC DNA]</scope>
    <source>
        <strain evidence="5">KCTC 52677</strain>
    </source>
</reference>
<dbReference type="SMART" id="SM00267">
    <property type="entry name" value="GGDEF"/>
    <property type="match status" value="1"/>
</dbReference>
<evidence type="ECO:0000256" key="1">
    <source>
        <dbReference type="SAM" id="Phobius"/>
    </source>
</evidence>
<dbReference type="InterPro" id="IPR000160">
    <property type="entry name" value="GGDEF_dom"/>
</dbReference>
<dbReference type="RefSeq" id="WP_257316984.1">
    <property type="nucleotide sequence ID" value="NZ_JANFDG010000024.1"/>
</dbReference>
<dbReference type="Pfam" id="PF00990">
    <property type="entry name" value="GGDEF"/>
    <property type="match status" value="1"/>
</dbReference>
<sequence>MTLSRRAFRVILPVVILGNILVALTIYWIERDNIEQAEIAQLSRQMERLKTLFDEDVEFTRNLVFLLRVGDAVRSFVREADDSFRATAIGVKVQDGIEFFSAGAKRFVSFAILENDLSVTYYFERSDDPFASIPLAQLDAARALVKGSGPSSNEFAADEGQPLLIHTELIDRTTFSTAFATQRQSAIVLQSAVRPHAFLKMKADLEAHYGEAVTIARNLARTGDGFVATATLLPHLEAGLRLSEAYLSERFRPLLLTLGAGCLALSFASIGLLLFLIRRTITGPIAALDSRVTDVLAGRRQSLDRMTGAGEIERLSTNIKTLHDQALDTLAKVQEASWTDSLTGVSNRLRFSLLGGSMLERAERAREKLSLLFIDLDNFKFVNDTFGHAAGDAVLRRFTDAVKDILAETVADGRSAEPPLLARLSGDEFAILLPETADVQQGQSVAAKIVARFQDGLAVGADNFSVSASIGIACFPDDALSFTELISCADRAMYRAKAVGKSGIARYSREFAESEQRLEQIKGELRRLDPDEEFSLVYMPIVSRQGVVTKCEALLRWSSPRLGAVSPGEFIPVAEANALFSKVDRWVLDKAVGDLRALQAVFGRDLVLNINISAAELSSRAIVDHAVEAIRRHGVHASSIELEVTETFAMKAPARAKTVVQSLKEAGFRLSLDDFGSGYTSLKQILEFPLDTVKLDGELVARIHDAQGKLALSSIIDLCHSQNCQVVAEGVEDRFTQAALMLVGCDLFQGFGIHRPVPVADLVSTGATAGRPTCLEMRGVIGH</sequence>
<evidence type="ECO:0000259" key="2">
    <source>
        <dbReference type="PROSITE" id="PS50883"/>
    </source>
</evidence>
<feature type="domain" description="GGDEF" evidence="3">
    <location>
        <begin position="367"/>
        <end position="509"/>
    </location>
</feature>
<dbReference type="NCBIfam" id="TIGR00254">
    <property type="entry name" value="GGDEF"/>
    <property type="match status" value="1"/>
</dbReference>
<protein>
    <submittedName>
        <fullName evidence="4">Bifunctional diguanylate cyclase/phosphodiesterase</fullName>
    </submittedName>
</protein>
<dbReference type="PANTHER" id="PTHR44757:SF2">
    <property type="entry name" value="BIOFILM ARCHITECTURE MAINTENANCE PROTEIN MBAA"/>
    <property type="match status" value="1"/>
</dbReference>
<organism evidence="4 5">
    <name type="scientific">Shinella pollutisoli</name>
    <dbReference type="NCBI Taxonomy" id="2250594"/>
    <lineage>
        <taxon>Bacteria</taxon>
        <taxon>Pseudomonadati</taxon>
        <taxon>Pseudomonadota</taxon>
        <taxon>Alphaproteobacteria</taxon>
        <taxon>Hyphomicrobiales</taxon>
        <taxon>Rhizobiaceae</taxon>
        <taxon>Shinella</taxon>
    </lineage>
</organism>
<feature type="domain" description="EAL" evidence="2">
    <location>
        <begin position="518"/>
        <end position="770"/>
    </location>
</feature>
<gene>
    <name evidence="4" type="ORF">ACFOHH_10330</name>
</gene>
<dbReference type="CDD" id="cd01949">
    <property type="entry name" value="GGDEF"/>
    <property type="match status" value="1"/>
</dbReference>
<comment type="caution">
    <text evidence="4">The sequence shown here is derived from an EMBL/GenBank/DDBJ whole genome shotgun (WGS) entry which is preliminary data.</text>
</comment>
<feature type="transmembrane region" description="Helical" evidence="1">
    <location>
        <begin position="254"/>
        <end position="277"/>
    </location>
</feature>
<evidence type="ECO:0000313" key="5">
    <source>
        <dbReference type="Proteomes" id="UP001595377"/>
    </source>
</evidence>
<dbReference type="PROSITE" id="PS50887">
    <property type="entry name" value="GGDEF"/>
    <property type="match status" value="1"/>
</dbReference>
<dbReference type="InterPro" id="IPR052155">
    <property type="entry name" value="Biofilm_reg_signaling"/>
</dbReference>
<dbReference type="Proteomes" id="UP001595377">
    <property type="component" value="Unassembled WGS sequence"/>
</dbReference>
<accession>A0ABV7DEY2</accession>
<dbReference type="Gene3D" id="3.20.20.450">
    <property type="entry name" value="EAL domain"/>
    <property type="match status" value="1"/>
</dbReference>
<dbReference type="Pfam" id="PF00563">
    <property type="entry name" value="EAL"/>
    <property type="match status" value="1"/>
</dbReference>
<proteinExistence type="predicted"/>
<dbReference type="InterPro" id="IPR001633">
    <property type="entry name" value="EAL_dom"/>
</dbReference>
<dbReference type="PANTHER" id="PTHR44757">
    <property type="entry name" value="DIGUANYLATE CYCLASE DGCP"/>
    <property type="match status" value="1"/>
</dbReference>
<name>A0ABV7DEY2_9HYPH</name>
<keyword evidence="1" id="KW-0472">Membrane</keyword>
<dbReference type="InterPro" id="IPR035919">
    <property type="entry name" value="EAL_sf"/>
</dbReference>